<keyword evidence="11" id="KW-1185">Reference proteome</keyword>
<evidence type="ECO:0000256" key="2">
    <source>
        <dbReference type="ARBA" id="ARBA00022691"/>
    </source>
</evidence>
<feature type="binding site" evidence="6 7">
    <location>
        <position position="78"/>
    </location>
    <ligand>
        <name>[4Fe-4S] cluster</name>
        <dbReference type="ChEBI" id="CHEBI:49883"/>
        <note>4Fe-4S-S-AdoMet</note>
    </ligand>
</feature>
<dbReference type="InterPro" id="IPR058240">
    <property type="entry name" value="rSAM_sf"/>
</dbReference>
<keyword evidence="2 6" id="KW-0949">S-adenosyl-L-methionine</keyword>
<dbReference type="HAMAP" id="MF_00993">
    <property type="entry name" value="MqnE"/>
    <property type="match status" value="1"/>
</dbReference>
<evidence type="ECO:0000256" key="3">
    <source>
        <dbReference type="ARBA" id="ARBA00022723"/>
    </source>
</evidence>
<feature type="binding site" evidence="8">
    <location>
        <position position="183"/>
    </location>
    <ligand>
        <name>S-adenosyl-L-methionine</name>
        <dbReference type="ChEBI" id="CHEBI:59789"/>
    </ligand>
</feature>
<evidence type="ECO:0000256" key="8">
    <source>
        <dbReference type="PIRSR" id="PIRSR004762-2"/>
    </source>
</evidence>
<dbReference type="PROSITE" id="PS51918">
    <property type="entry name" value="RADICAL_SAM"/>
    <property type="match status" value="1"/>
</dbReference>
<gene>
    <name evidence="10" type="primary">mqnE_2</name>
    <name evidence="6" type="synonym">mqnE</name>
    <name evidence="10" type="ORF">Mal4_30060</name>
</gene>
<proteinExistence type="inferred from homology"/>
<dbReference type="PANTHER" id="PTHR43076">
    <property type="entry name" value="FO SYNTHASE (COFH)"/>
    <property type="match status" value="1"/>
</dbReference>
<comment type="function">
    <text evidence="6">Radical SAM enzyme that catalyzes the addition of the adenosyl radical to the double bond of 3-[(1-carboxyvinyl)oxy]benzoate, leading to aminodeoxyfutalosine (AFL), a key intermediate in the formation of menaquinone (MK, vitamin K2) from chorismate.</text>
</comment>
<dbReference type="EMBL" id="CP036275">
    <property type="protein sequence ID" value="QDU38676.1"/>
    <property type="molecule type" value="Genomic_DNA"/>
</dbReference>
<dbReference type="InterPro" id="IPR020050">
    <property type="entry name" value="FO_synthase_su2"/>
</dbReference>
<evidence type="ECO:0000256" key="6">
    <source>
        <dbReference type="HAMAP-Rule" id="MF_00993"/>
    </source>
</evidence>
<keyword evidence="5 6" id="KW-0411">Iron-sulfur</keyword>
<accession>A0A517Z876</accession>
<reference evidence="10 11" key="1">
    <citation type="submission" date="2019-02" db="EMBL/GenBank/DDBJ databases">
        <title>Deep-cultivation of Planctomycetes and their phenomic and genomic characterization uncovers novel biology.</title>
        <authorList>
            <person name="Wiegand S."/>
            <person name="Jogler M."/>
            <person name="Boedeker C."/>
            <person name="Pinto D."/>
            <person name="Vollmers J."/>
            <person name="Rivas-Marin E."/>
            <person name="Kohn T."/>
            <person name="Peeters S.H."/>
            <person name="Heuer A."/>
            <person name="Rast P."/>
            <person name="Oberbeckmann S."/>
            <person name="Bunk B."/>
            <person name="Jeske O."/>
            <person name="Meyerdierks A."/>
            <person name="Storesund J.E."/>
            <person name="Kallscheuer N."/>
            <person name="Luecker S."/>
            <person name="Lage O.M."/>
            <person name="Pohl T."/>
            <person name="Merkel B.J."/>
            <person name="Hornburger P."/>
            <person name="Mueller R.-W."/>
            <person name="Bruemmer F."/>
            <person name="Labrenz M."/>
            <person name="Spormann A.M."/>
            <person name="Op den Camp H."/>
            <person name="Overmann J."/>
            <person name="Amann R."/>
            <person name="Jetten M.S.M."/>
            <person name="Mascher T."/>
            <person name="Medema M.H."/>
            <person name="Devos D.P."/>
            <person name="Kaster A.-K."/>
            <person name="Ovreas L."/>
            <person name="Rohde M."/>
            <person name="Galperin M.Y."/>
            <person name="Jogler C."/>
        </authorList>
    </citation>
    <scope>NUCLEOTIDE SEQUENCE [LARGE SCALE GENOMIC DNA]</scope>
    <source>
        <strain evidence="10 11">Mal4</strain>
    </source>
</reference>
<keyword evidence="6" id="KW-0474">Menaquinone biosynthesis</keyword>
<evidence type="ECO:0000313" key="10">
    <source>
        <dbReference type="EMBL" id="QDU38676.1"/>
    </source>
</evidence>
<evidence type="ECO:0000313" key="11">
    <source>
        <dbReference type="Proteomes" id="UP000320496"/>
    </source>
</evidence>
<dbReference type="SFLD" id="SFLDG01064">
    <property type="entry name" value="F420__menaquinone_cofactor_bio"/>
    <property type="match status" value="1"/>
</dbReference>
<feature type="binding site" evidence="6 7">
    <location>
        <position position="75"/>
    </location>
    <ligand>
        <name>[4Fe-4S] cluster</name>
        <dbReference type="ChEBI" id="CHEBI:49883"/>
        <note>4Fe-4S-S-AdoMet</note>
    </ligand>
</feature>
<dbReference type="GO" id="GO:0102573">
    <property type="term" value="F:aminodeoxyfutalosine synthase activity"/>
    <property type="evidence" value="ECO:0007669"/>
    <property type="project" value="UniProtKB-EC"/>
</dbReference>
<comment type="similarity">
    <text evidence="6">Belongs to the radical SAM superfamily. MqnE family.</text>
</comment>
<feature type="domain" description="Radical SAM core" evidence="9">
    <location>
        <begin position="57"/>
        <end position="290"/>
    </location>
</feature>
<dbReference type="UniPathway" id="UPA00079"/>
<dbReference type="InterPro" id="IPR013785">
    <property type="entry name" value="Aldolase_TIM"/>
</dbReference>
<organism evidence="10 11">
    <name type="scientific">Maioricimonas rarisocia</name>
    <dbReference type="NCBI Taxonomy" id="2528026"/>
    <lineage>
        <taxon>Bacteria</taxon>
        <taxon>Pseudomonadati</taxon>
        <taxon>Planctomycetota</taxon>
        <taxon>Planctomycetia</taxon>
        <taxon>Planctomycetales</taxon>
        <taxon>Planctomycetaceae</taxon>
        <taxon>Maioricimonas</taxon>
    </lineage>
</organism>
<dbReference type="GO" id="GO:0051539">
    <property type="term" value="F:4 iron, 4 sulfur cluster binding"/>
    <property type="evidence" value="ECO:0007669"/>
    <property type="project" value="UniProtKB-KW"/>
</dbReference>
<sequence>MELPLSTDSRFNEIAAKVEAGQRLSFEDGLYLDTEADVLSLGRLANLVRERKNGNYAYYNTNIHLNPTNVCVYRCTFCAFRSDLKAEKAYTFTDEMIRERVLEAKEQGATEIHVVGGLHHLKKFDWYVNVVRVIHETWPEIHIKGWTAVEINWFAHLTKKPYDWILQQLREAGLGSLPGGGAEIFDETVRSQICEHKADSQHWIDIHRTAHQLGLRSNATMLYGHVEEAKHRIDHLLRLRDLQDETGGFQTFIPLAFHPENTGLSHLPKPTCEQDLRTIAVSRLMLDNFDHIKAYWIMLGESTAQIALSFGADDLDGTVVHELIYHDAGAETPEGLTVSQLHRMIREAGREPIERDTLYRRVIRDGAAWSVGEPVCPDDSSRSLELSST</sequence>
<keyword evidence="1 6" id="KW-0004">4Fe-4S</keyword>
<comment type="catalytic activity">
    <reaction evidence="6">
        <text>3-[(1-carboxyvinyl)-oxy]benzoate + S-adenosyl-L-methionine + H2O = 6-amino-6-deoxyfutalosine + hydrogencarbonate + L-methionine + H(+)</text>
        <dbReference type="Rhea" id="RHEA:33075"/>
        <dbReference type="ChEBI" id="CHEBI:15377"/>
        <dbReference type="ChEBI" id="CHEBI:15378"/>
        <dbReference type="ChEBI" id="CHEBI:17544"/>
        <dbReference type="ChEBI" id="CHEBI:57844"/>
        <dbReference type="ChEBI" id="CHEBI:59789"/>
        <dbReference type="ChEBI" id="CHEBI:64286"/>
        <dbReference type="ChEBI" id="CHEBI:76981"/>
        <dbReference type="EC" id="2.5.1.120"/>
    </reaction>
</comment>
<dbReference type="KEGG" id="mri:Mal4_30060"/>
<dbReference type="Pfam" id="PF04055">
    <property type="entry name" value="Radical_SAM"/>
    <property type="match status" value="1"/>
</dbReference>
<evidence type="ECO:0000256" key="4">
    <source>
        <dbReference type="ARBA" id="ARBA00023004"/>
    </source>
</evidence>
<dbReference type="RefSeq" id="WP_145369935.1">
    <property type="nucleotide sequence ID" value="NZ_CP036275.1"/>
</dbReference>
<dbReference type="NCBIfam" id="TIGR03700">
    <property type="entry name" value="mena_SCO4494"/>
    <property type="match status" value="1"/>
</dbReference>
<dbReference type="InterPro" id="IPR022432">
    <property type="entry name" value="MqnE"/>
</dbReference>
<dbReference type="PIRSF" id="PIRSF004762">
    <property type="entry name" value="CHP00423"/>
    <property type="match status" value="1"/>
</dbReference>
<dbReference type="CDD" id="cd01335">
    <property type="entry name" value="Radical_SAM"/>
    <property type="match status" value="1"/>
</dbReference>
<dbReference type="Gene3D" id="3.20.20.70">
    <property type="entry name" value="Aldolase class I"/>
    <property type="match status" value="1"/>
</dbReference>
<dbReference type="EC" id="2.5.1.120" evidence="6"/>
<dbReference type="AlphaFoldDB" id="A0A517Z876"/>
<name>A0A517Z876_9PLAN</name>
<dbReference type="PANTHER" id="PTHR43076:SF7">
    <property type="entry name" value="AMINODEOXYFUTALOSINE SYNTHASE"/>
    <property type="match status" value="1"/>
</dbReference>
<comment type="pathway">
    <text evidence="6">Quinol/quinone metabolism; menaquinone biosynthesis.</text>
</comment>
<dbReference type="GO" id="GO:0044689">
    <property type="term" value="F:7,8-didemethyl-8-hydroxy-5-deazariboflavin synthase activity"/>
    <property type="evidence" value="ECO:0007669"/>
    <property type="project" value="TreeGrafter"/>
</dbReference>
<protein>
    <recommendedName>
        <fullName evidence="6">Aminodeoxyfutalosine synthase</fullName>
        <shortName evidence="6">AFL synthase</shortName>
        <shortName evidence="6">Aminofutalosine synthase</shortName>
        <ecNumber evidence="6">2.5.1.120</ecNumber>
    </recommendedName>
    <alternativeName>
        <fullName evidence="6">Menaquinone biosynthetic enzyme MqnE</fullName>
    </alternativeName>
</protein>
<evidence type="ECO:0000259" key="9">
    <source>
        <dbReference type="PROSITE" id="PS51918"/>
    </source>
</evidence>
<dbReference type="GO" id="GO:0005506">
    <property type="term" value="F:iron ion binding"/>
    <property type="evidence" value="ECO:0007669"/>
    <property type="project" value="UniProtKB-UniRule"/>
</dbReference>
<dbReference type="NCBIfam" id="TIGR00423">
    <property type="entry name" value="CofH family radical SAM protein"/>
    <property type="match status" value="1"/>
</dbReference>
<evidence type="ECO:0000256" key="7">
    <source>
        <dbReference type="PIRSR" id="PIRSR004762-1"/>
    </source>
</evidence>
<keyword evidence="4 6" id="KW-0408">Iron</keyword>
<dbReference type="SUPFAM" id="SSF102114">
    <property type="entry name" value="Radical SAM enzymes"/>
    <property type="match status" value="1"/>
</dbReference>
<dbReference type="SFLD" id="SFLDG01389">
    <property type="entry name" value="menaquinone_synthsis_involved"/>
    <property type="match status" value="1"/>
</dbReference>
<dbReference type="SFLD" id="SFLDF00343">
    <property type="entry name" value="aminofutalosine_synthase_(mqnE"/>
    <property type="match status" value="1"/>
</dbReference>
<dbReference type="SFLD" id="SFLDF00342">
    <property type="entry name" value="cyclic_dehypoxanthine_futalosi"/>
    <property type="match status" value="1"/>
</dbReference>
<dbReference type="Proteomes" id="UP000320496">
    <property type="component" value="Chromosome"/>
</dbReference>
<dbReference type="SFLD" id="SFLDS00029">
    <property type="entry name" value="Radical_SAM"/>
    <property type="match status" value="1"/>
</dbReference>
<comment type="cofactor">
    <cofactor evidence="6 7">
        <name>[4Fe-4S] cluster</name>
        <dbReference type="ChEBI" id="CHEBI:49883"/>
    </cofactor>
    <text evidence="6 7">Binds 1 [4Fe-4S] cluster. The cluster is coordinated with 3 cysteines and an exchangeable S-adenosyl-L-methionine.</text>
</comment>
<evidence type="ECO:0000256" key="5">
    <source>
        <dbReference type="ARBA" id="ARBA00023014"/>
    </source>
</evidence>
<dbReference type="InterPro" id="IPR007197">
    <property type="entry name" value="rSAM"/>
</dbReference>
<dbReference type="InterPro" id="IPR045567">
    <property type="entry name" value="CofH/MnqC-like_C"/>
</dbReference>
<feature type="binding site" evidence="6 7">
    <location>
        <position position="71"/>
    </location>
    <ligand>
        <name>[4Fe-4S] cluster</name>
        <dbReference type="ChEBI" id="CHEBI:49883"/>
        <note>4Fe-4S-S-AdoMet</note>
    </ligand>
</feature>
<feature type="binding site" evidence="8">
    <location>
        <position position="77"/>
    </location>
    <ligand>
        <name>S-adenosyl-L-methionine</name>
        <dbReference type="ChEBI" id="CHEBI:59789"/>
    </ligand>
</feature>
<dbReference type="InterPro" id="IPR034405">
    <property type="entry name" value="F420"/>
</dbReference>
<keyword evidence="6 10" id="KW-0808">Transferase</keyword>
<dbReference type="Pfam" id="PF19288">
    <property type="entry name" value="CofH_C"/>
    <property type="match status" value="1"/>
</dbReference>
<dbReference type="GO" id="GO:0009234">
    <property type="term" value="P:menaquinone biosynthetic process"/>
    <property type="evidence" value="ECO:0007669"/>
    <property type="project" value="UniProtKB-UniRule"/>
</dbReference>
<keyword evidence="3 6" id="KW-0479">Metal-binding</keyword>
<evidence type="ECO:0000256" key="1">
    <source>
        <dbReference type="ARBA" id="ARBA00022485"/>
    </source>
</evidence>
<dbReference type="OrthoDB" id="9802027at2"/>